<feature type="domain" description="Cation/H+ exchanger transmembrane" evidence="11">
    <location>
        <begin position="16"/>
        <end position="409"/>
    </location>
</feature>
<comment type="caution">
    <text evidence="10">Lacks conserved residue(s) required for the propagation of feature annotation.</text>
</comment>
<dbReference type="eggNOG" id="COG0025">
    <property type="taxonomic scope" value="Bacteria"/>
</dbReference>
<protein>
    <submittedName>
        <fullName evidence="12">Na+/H+ antiporter</fullName>
    </submittedName>
</protein>
<keyword evidence="4 10" id="KW-0812">Transmembrane</keyword>
<comment type="subcellular location">
    <subcellularLocation>
        <location evidence="1 10">Cell membrane</location>
        <topology evidence="1 10">Multi-pass membrane protein</topology>
    </subcellularLocation>
</comment>
<keyword evidence="6 10" id="KW-0915">Sodium</keyword>
<dbReference type="Pfam" id="PF00999">
    <property type="entry name" value="Na_H_Exchanger"/>
    <property type="match status" value="1"/>
</dbReference>
<dbReference type="GO" id="GO:0015386">
    <property type="term" value="F:potassium:proton antiporter activity"/>
    <property type="evidence" value="ECO:0007669"/>
    <property type="project" value="TreeGrafter"/>
</dbReference>
<evidence type="ECO:0000313" key="13">
    <source>
        <dbReference type="Proteomes" id="UP000019151"/>
    </source>
</evidence>
<dbReference type="GO" id="GO:0015385">
    <property type="term" value="F:sodium:proton antiporter activity"/>
    <property type="evidence" value="ECO:0007669"/>
    <property type="project" value="InterPro"/>
</dbReference>
<dbReference type="Proteomes" id="UP000019151">
    <property type="component" value="Chromosome"/>
</dbReference>
<keyword evidence="2 10" id="KW-0813">Transport</keyword>
<keyword evidence="7 10" id="KW-0406">Ion transport</keyword>
<evidence type="ECO:0000256" key="8">
    <source>
        <dbReference type="ARBA" id="ARBA00023136"/>
    </source>
</evidence>
<proteinExistence type="inferred from homology"/>
<dbReference type="GO" id="GO:0005886">
    <property type="term" value="C:plasma membrane"/>
    <property type="evidence" value="ECO:0007669"/>
    <property type="project" value="UniProtKB-SubCell"/>
</dbReference>
<dbReference type="AlphaFoldDB" id="W0RH79"/>
<dbReference type="PATRIC" id="fig|861299.3.peg.2272"/>
<dbReference type="NCBIfam" id="TIGR00831">
    <property type="entry name" value="a_cpa1"/>
    <property type="match status" value="1"/>
</dbReference>
<keyword evidence="3 10" id="KW-1003">Cell membrane</keyword>
<reference evidence="12 13" key="1">
    <citation type="journal article" date="2014" name="Genome Announc.">
        <title>Genome Sequence and Methylome of Soil Bacterium Gemmatirosa kalamazoonensis KBS708T, a Member of the Rarely Cultivated Gemmatimonadetes Phylum.</title>
        <authorList>
            <person name="Debruyn J.M."/>
            <person name="Radosevich M."/>
            <person name="Wommack K.E."/>
            <person name="Polson S.W."/>
            <person name="Hauser L.J."/>
            <person name="Fawaz M.N."/>
            <person name="Korlach J."/>
            <person name="Tsai Y.C."/>
        </authorList>
    </citation>
    <scope>NUCLEOTIDE SEQUENCE [LARGE SCALE GENOMIC DNA]</scope>
    <source>
        <strain evidence="12 13">KBS708</strain>
    </source>
</reference>
<evidence type="ECO:0000313" key="12">
    <source>
        <dbReference type="EMBL" id="AHG89772.1"/>
    </source>
</evidence>
<evidence type="ECO:0000256" key="4">
    <source>
        <dbReference type="ARBA" id="ARBA00022692"/>
    </source>
</evidence>
<feature type="transmembrane region" description="Helical" evidence="10">
    <location>
        <begin position="385"/>
        <end position="408"/>
    </location>
</feature>
<gene>
    <name evidence="12" type="ORF">J421_2235</name>
</gene>
<keyword evidence="13" id="KW-1185">Reference proteome</keyword>
<dbReference type="PANTHER" id="PTHR10110">
    <property type="entry name" value="SODIUM/HYDROGEN EXCHANGER"/>
    <property type="match status" value="1"/>
</dbReference>
<accession>W0RH79</accession>
<feature type="transmembrane region" description="Helical" evidence="10">
    <location>
        <begin position="6"/>
        <end position="24"/>
    </location>
</feature>
<comment type="function">
    <text evidence="10">Na(+)/H(+) antiporter that extrudes sodium in exchange for external protons.</text>
</comment>
<feature type="transmembrane region" description="Helical" evidence="10">
    <location>
        <begin position="115"/>
        <end position="138"/>
    </location>
</feature>
<comment type="similarity">
    <text evidence="10">Belongs to the monovalent cation:proton antiporter 1 (CPA1) transporter (TC 2.A.36) family.</text>
</comment>
<keyword evidence="10" id="KW-0050">Antiport</keyword>
<feature type="transmembrane region" description="Helical" evidence="10">
    <location>
        <begin position="268"/>
        <end position="287"/>
    </location>
</feature>
<dbReference type="STRING" id="861299.J421_2235"/>
<dbReference type="HOGENOM" id="CLU_005912_8_2_0"/>
<feature type="transmembrane region" description="Helical" evidence="10">
    <location>
        <begin position="87"/>
        <end position="109"/>
    </location>
</feature>
<dbReference type="GO" id="GO:0051453">
    <property type="term" value="P:regulation of intracellular pH"/>
    <property type="evidence" value="ECO:0007669"/>
    <property type="project" value="TreeGrafter"/>
</dbReference>
<dbReference type="KEGG" id="gba:J421_2235"/>
<dbReference type="PANTHER" id="PTHR10110:SF86">
    <property type="entry name" value="SODIUM_HYDROGEN EXCHANGER 7"/>
    <property type="match status" value="1"/>
</dbReference>
<dbReference type="InterPro" id="IPR006153">
    <property type="entry name" value="Cation/H_exchanger_TM"/>
</dbReference>
<organism evidence="12 13">
    <name type="scientific">Gemmatirosa kalamazoonensis</name>
    <dbReference type="NCBI Taxonomy" id="861299"/>
    <lineage>
        <taxon>Bacteria</taxon>
        <taxon>Pseudomonadati</taxon>
        <taxon>Gemmatimonadota</taxon>
        <taxon>Gemmatimonadia</taxon>
        <taxon>Gemmatimonadales</taxon>
        <taxon>Gemmatimonadaceae</taxon>
        <taxon>Gemmatirosa</taxon>
    </lineage>
</organism>
<evidence type="ECO:0000256" key="2">
    <source>
        <dbReference type="ARBA" id="ARBA00022448"/>
    </source>
</evidence>
<evidence type="ECO:0000259" key="11">
    <source>
        <dbReference type="Pfam" id="PF00999"/>
    </source>
</evidence>
<feature type="transmembrane region" description="Helical" evidence="10">
    <location>
        <begin position="307"/>
        <end position="329"/>
    </location>
</feature>
<evidence type="ECO:0000256" key="5">
    <source>
        <dbReference type="ARBA" id="ARBA00022989"/>
    </source>
</evidence>
<feature type="transmembrane region" description="Helical" evidence="10">
    <location>
        <begin position="186"/>
        <end position="205"/>
    </location>
</feature>
<evidence type="ECO:0000256" key="9">
    <source>
        <dbReference type="ARBA" id="ARBA00023201"/>
    </source>
</evidence>
<feature type="transmembrane region" description="Helical" evidence="10">
    <location>
        <begin position="349"/>
        <end position="373"/>
    </location>
</feature>
<dbReference type="RefSeq" id="WP_025411258.1">
    <property type="nucleotide sequence ID" value="NZ_CP007128.1"/>
</dbReference>
<keyword evidence="9 10" id="KW-0739">Sodium transport</keyword>
<keyword evidence="8 10" id="KW-0472">Membrane</keyword>
<dbReference type="GO" id="GO:0098719">
    <property type="term" value="P:sodium ion import across plasma membrane"/>
    <property type="evidence" value="ECO:0007669"/>
    <property type="project" value="TreeGrafter"/>
</dbReference>
<dbReference type="FunCoup" id="W0RH79">
    <property type="interactions" value="31"/>
</dbReference>
<dbReference type="InterPro" id="IPR018422">
    <property type="entry name" value="Cation/H_exchanger_CPA1"/>
</dbReference>
<sequence>MPHFPPIVLAIAFAAVVVAVTAIARRLPVPVPILQVGAGFLVGLLAPEMSVPQLEPDLVFFVFLPPVLWAAAFFTSLRDFNRARRPIALLAIGLVLATSVAVAVAARSLFPGMPWAVAVALGAIVSPPDAVAAAAIVSRLPVPRRVVVILEGESLVNDASALILYRSAVAAAVTGAFSWGESVVRFFVDAAVGVAIGVLVAWLVLRAMKLTRDVLAETLLTLAAPYVAWLTAETLHVSAVLACVAGGVYLRRHFSTAVAPLSRLQNRFIWDLVVFVLNATIFLFLGVEFRAALRAVPGGSLAALVRAGVVIGAVAIVVRLLWVPIATWLPRILSAHIRRDEPAPLRRSVFLVAWTSMRGIVSLATALALPRLLASGAPFPFREEIVVVTMCVIVLTLVVQGLTLAPIIRAFRFTPEQTHHTEARLARLEAARRGAEALDDLSRESWVDARDVEWLRNELRDRVRLLEHHAGEPEGRRRLRSEMLRAERRMLVRLRNEGAISDDVLRDLEQELDLEAVRVGAGEAR</sequence>
<name>W0RH79_9BACT</name>
<evidence type="ECO:0000256" key="6">
    <source>
        <dbReference type="ARBA" id="ARBA00023053"/>
    </source>
</evidence>
<dbReference type="InParanoid" id="W0RH79"/>
<dbReference type="OrthoDB" id="9809206at2"/>
<dbReference type="EMBL" id="CP007128">
    <property type="protein sequence ID" value="AHG89772.1"/>
    <property type="molecule type" value="Genomic_DNA"/>
</dbReference>
<evidence type="ECO:0000256" key="3">
    <source>
        <dbReference type="ARBA" id="ARBA00022475"/>
    </source>
</evidence>
<evidence type="ECO:0000256" key="7">
    <source>
        <dbReference type="ARBA" id="ARBA00023065"/>
    </source>
</evidence>
<keyword evidence="5 10" id="KW-1133">Transmembrane helix</keyword>
<evidence type="ECO:0000256" key="10">
    <source>
        <dbReference type="RuleBase" id="RU366002"/>
    </source>
</evidence>
<feature type="transmembrane region" description="Helical" evidence="10">
    <location>
        <begin position="58"/>
        <end position="75"/>
    </location>
</feature>
<dbReference type="InterPro" id="IPR004705">
    <property type="entry name" value="Cation/H_exchanger_CPA1_bac"/>
</dbReference>
<dbReference type="Gene3D" id="6.10.140.1330">
    <property type="match status" value="1"/>
</dbReference>
<evidence type="ECO:0000256" key="1">
    <source>
        <dbReference type="ARBA" id="ARBA00004651"/>
    </source>
</evidence>